<dbReference type="SUPFAM" id="SSF56371">
    <property type="entry name" value="Ribosome inactivating proteins (RIP)"/>
    <property type="match status" value="1"/>
</dbReference>
<protein>
    <recommendedName>
        <fullName evidence="1">rRNA N-glycosylase</fullName>
        <ecNumber evidence="1">3.2.2.22</ecNumber>
    </recommendedName>
</protein>
<name>A0A9W7XEF5_9POAL</name>
<dbReference type="Gene3D" id="3.40.420.10">
    <property type="entry name" value="Ricin (A subunit), domain 1"/>
    <property type="match status" value="1"/>
</dbReference>
<feature type="signal peptide" evidence="2">
    <location>
        <begin position="1"/>
        <end position="28"/>
    </location>
</feature>
<dbReference type="InterPro" id="IPR001574">
    <property type="entry name" value="Ribosome_inactivat_prot"/>
</dbReference>
<dbReference type="EMBL" id="MU629443">
    <property type="protein sequence ID" value="KAJ1257103.1"/>
    <property type="molecule type" value="Genomic_DNA"/>
</dbReference>
<dbReference type="AlphaFoldDB" id="A0A9W7XEF5"/>
<reference evidence="3 4" key="1">
    <citation type="submission" date="2022-10" db="EMBL/GenBank/DDBJ databases">
        <title>WGS assembly of Paspalum vaginatum 540-79.</title>
        <authorList>
            <person name="Sun G."/>
            <person name="Wase N."/>
            <person name="Shu S."/>
            <person name="Jenkins J."/>
            <person name="Zhou B."/>
            <person name="Torres-Rodriguez J."/>
            <person name="Chen C."/>
            <person name="Sandor L."/>
            <person name="Plott C."/>
            <person name="Yoshinga Y."/>
            <person name="Daum C."/>
            <person name="Qi P."/>
            <person name="Barry K."/>
            <person name="Lipzen A."/>
            <person name="Berry L."/>
            <person name="Pedersen C."/>
            <person name="Gottilla T."/>
            <person name="Foltz A."/>
            <person name="Yu H."/>
            <person name="O'Malley R."/>
            <person name="Zhang C."/>
            <person name="Devos K."/>
            <person name="Sigmon B."/>
            <person name="Yu B."/>
            <person name="Obata T."/>
            <person name="Schmutz J."/>
            <person name="Schnable J."/>
        </authorList>
    </citation>
    <scope>NUCLEOTIDE SEQUENCE [LARGE SCALE GENOMIC DNA]</scope>
    <source>
        <strain evidence="4">cv. 540-79</strain>
    </source>
</reference>
<keyword evidence="4" id="KW-1185">Reference proteome</keyword>
<accession>A0A9W7XEF5</accession>
<dbReference type="OrthoDB" id="666942at2759"/>
<dbReference type="GO" id="GO:0030598">
    <property type="term" value="F:rRNA N-glycosylase activity"/>
    <property type="evidence" value="ECO:0007669"/>
    <property type="project" value="UniProtKB-EC"/>
</dbReference>
<dbReference type="InterPro" id="IPR036041">
    <property type="entry name" value="Ribosome-inact_prot_sf"/>
</dbReference>
<sequence length="220" mass="23985">MVGRRSPSSILFLMLALATSIPVAVVQCQQPADHRQGLIHMTIKGGGDDEATLAINRDEVTLAGFANRSGHWFAFPGNEHLLPTPCTTLPFGNSYEDLIGGLHNLPGVPIGKEPSLQANQVITTEAIRLKPIGEAVSKGWEGEVRVAVEHLPYIEHWDTMSYEIILANRSGGRWLGPFNELLRKSAGIHSLEEAFAVVNVLAAPDRSLEDVVEAHSRKAW</sequence>
<keyword evidence="1" id="KW-0378">Hydrolase</keyword>
<dbReference type="PANTHER" id="PTHR33453">
    <property type="match status" value="1"/>
</dbReference>
<organism evidence="3 4">
    <name type="scientific">Paspalum vaginatum</name>
    <name type="common">seashore paspalum</name>
    <dbReference type="NCBI Taxonomy" id="158149"/>
    <lineage>
        <taxon>Eukaryota</taxon>
        <taxon>Viridiplantae</taxon>
        <taxon>Streptophyta</taxon>
        <taxon>Embryophyta</taxon>
        <taxon>Tracheophyta</taxon>
        <taxon>Spermatophyta</taxon>
        <taxon>Magnoliopsida</taxon>
        <taxon>Liliopsida</taxon>
        <taxon>Poales</taxon>
        <taxon>Poaceae</taxon>
        <taxon>PACMAD clade</taxon>
        <taxon>Panicoideae</taxon>
        <taxon>Andropogonodae</taxon>
        <taxon>Paspaleae</taxon>
        <taxon>Paspalinae</taxon>
        <taxon>Paspalum</taxon>
    </lineage>
</organism>
<dbReference type="GO" id="GO:0006952">
    <property type="term" value="P:defense response"/>
    <property type="evidence" value="ECO:0007669"/>
    <property type="project" value="UniProtKB-KW"/>
</dbReference>
<evidence type="ECO:0000313" key="4">
    <source>
        <dbReference type="Proteomes" id="UP001164776"/>
    </source>
</evidence>
<evidence type="ECO:0000256" key="2">
    <source>
        <dbReference type="SAM" id="SignalP"/>
    </source>
</evidence>
<proteinExistence type="inferred from homology"/>
<keyword evidence="2" id="KW-0732">Signal</keyword>
<comment type="caution">
    <text evidence="3">The sequence shown here is derived from an EMBL/GenBank/DDBJ whole genome shotgun (WGS) entry which is preliminary data.</text>
</comment>
<dbReference type="InterPro" id="IPR016138">
    <property type="entry name" value="Ribosome_inactivat_prot_sub1"/>
</dbReference>
<evidence type="ECO:0000256" key="1">
    <source>
        <dbReference type="RuleBase" id="RU004915"/>
    </source>
</evidence>
<dbReference type="Pfam" id="PF00161">
    <property type="entry name" value="RIP"/>
    <property type="match status" value="1"/>
</dbReference>
<evidence type="ECO:0000313" key="3">
    <source>
        <dbReference type="EMBL" id="KAJ1257103.1"/>
    </source>
</evidence>
<comment type="catalytic activity">
    <reaction evidence="1">
        <text>Endohydrolysis of the N-glycosidic bond at one specific adenosine on the 28S rRNA.</text>
        <dbReference type="EC" id="3.2.2.22"/>
    </reaction>
</comment>
<dbReference type="GO" id="GO:0017148">
    <property type="term" value="P:negative regulation of translation"/>
    <property type="evidence" value="ECO:0007669"/>
    <property type="project" value="UniProtKB-KW"/>
</dbReference>
<dbReference type="Proteomes" id="UP001164776">
    <property type="component" value="Unassembled WGS sequence"/>
</dbReference>
<dbReference type="EC" id="3.2.2.22" evidence="1"/>
<keyword evidence="1" id="KW-0800">Toxin</keyword>
<gene>
    <name evidence="3" type="ORF">BS78_K224100</name>
</gene>
<dbReference type="GO" id="GO:0090729">
    <property type="term" value="F:toxin activity"/>
    <property type="evidence" value="ECO:0007669"/>
    <property type="project" value="UniProtKB-KW"/>
</dbReference>
<dbReference type="PANTHER" id="PTHR33453:SF3">
    <property type="entry name" value="RRNA N-GLYCOSYLASE"/>
    <property type="match status" value="1"/>
</dbReference>
<feature type="chain" id="PRO_5040895638" description="rRNA N-glycosylase" evidence="2">
    <location>
        <begin position="29"/>
        <end position="220"/>
    </location>
</feature>
<keyword evidence="1" id="KW-0652">Protein synthesis inhibitor</keyword>
<comment type="similarity">
    <text evidence="1">Belongs to the ribosome-inactivating protein family.</text>
</comment>
<keyword evidence="1" id="KW-0611">Plant defense</keyword>